<gene>
    <name evidence="2" type="ORF">F9L07_19475</name>
</gene>
<dbReference type="EMBL" id="WBVM01000002">
    <property type="protein sequence ID" value="KAB2809223.1"/>
    <property type="molecule type" value="Genomic_DNA"/>
</dbReference>
<organism evidence="2 3">
    <name type="scientific">Nocardioides simplex</name>
    <name type="common">Arthrobacter simplex</name>
    <dbReference type="NCBI Taxonomy" id="2045"/>
    <lineage>
        <taxon>Bacteria</taxon>
        <taxon>Bacillati</taxon>
        <taxon>Actinomycetota</taxon>
        <taxon>Actinomycetes</taxon>
        <taxon>Propionibacteriales</taxon>
        <taxon>Nocardioidaceae</taxon>
        <taxon>Pimelobacter</taxon>
    </lineage>
</organism>
<feature type="domain" description="IrrE N-terminal-like" evidence="1">
    <location>
        <begin position="15"/>
        <end position="116"/>
    </location>
</feature>
<protein>
    <submittedName>
        <fullName evidence="2">ImmA/IrrE family metallo-endopeptidase</fullName>
    </submittedName>
</protein>
<proteinExistence type="predicted"/>
<evidence type="ECO:0000313" key="3">
    <source>
        <dbReference type="Proteomes" id="UP000449906"/>
    </source>
</evidence>
<sequence>MTRDRLMEVFNHCADLGIEVEWAHLGEYVRGGYEWRSGRIYLSLLLTAAQAVSTLVHELGHHKFGDRCTDPIAERRAWEYGAAFLINPEEYREAERLVGHHASALAIELGVTPKLIEAWRRWWQTRGHLLTDLQLGAGEGQ</sequence>
<accession>A0A7J5DV76</accession>
<name>A0A7J5DV76_NOCSI</name>
<evidence type="ECO:0000259" key="1">
    <source>
        <dbReference type="Pfam" id="PF06114"/>
    </source>
</evidence>
<dbReference type="AlphaFoldDB" id="A0A7J5DV76"/>
<reference evidence="2 3" key="1">
    <citation type="submission" date="2019-09" db="EMBL/GenBank/DDBJ databases">
        <title>Pimelobacter sp. isolated from Paulinella.</title>
        <authorList>
            <person name="Jeong S.E."/>
        </authorList>
    </citation>
    <scope>NUCLEOTIDE SEQUENCE [LARGE SCALE GENOMIC DNA]</scope>
    <source>
        <strain evidence="2 3">Pch-N</strain>
    </source>
</reference>
<dbReference type="Pfam" id="PF06114">
    <property type="entry name" value="Peptidase_M78"/>
    <property type="match status" value="1"/>
</dbReference>
<comment type="caution">
    <text evidence="2">The sequence shown here is derived from an EMBL/GenBank/DDBJ whole genome shotgun (WGS) entry which is preliminary data.</text>
</comment>
<evidence type="ECO:0000313" key="2">
    <source>
        <dbReference type="EMBL" id="KAB2809223.1"/>
    </source>
</evidence>
<dbReference type="RefSeq" id="WP_151581428.1">
    <property type="nucleotide sequence ID" value="NZ_WBVM01000002.1"/>
</dbReference>
<dbReference type="InterPro" id="IPR010359">
    <property type="entry name" value="IrrE_HExxH"/>
</dbReference>
<dbReference type="Proteomes" id="UP000449906">
    <property type="component" value="Unassembled WGS sequence"/>
</dbReference>